<evidence type="ECO:0008006" key="4">
    <source>
        <dbReference type="Google" id="ProtNLM"/>
    </source>
</evidence>
<evidence type="ECO:0000313" key="2">
    <source>
        <dbReference type="EMBL" id="EXB23447.1"/>
    </source>
</evidence>
<dbReference type="EMBL" id="KE343319">
    <property type="protein sequence ID" value="EXB23447.1"/>
    <property type="molecule type" value="Genomic_DNA"/>
</dbReference>
<dbReference type="PANTHER" id="PTHR33312">
    <property type="entry name" value="MEMBRANE-ASSOCIATED KINASE REGULATOR 4-RELATED"/>
    <property type="match status" value="1"/>
</dbReference>
<keyword evidence="3" id="KW-1185">Reference proteome</keyword>
<dbReference type="GO" id="GO:0005886">
    <property type="term" value="C:plasma membrane"/>
    <property type="evidence" value="ECO:0007669"/>
    <property type="project" value="InterPro"/>
</dbReference>
<name>W9QL43_9ROSA</name>
<reference evidence="3" key="1">
    <citation type="submission" date="2013-01" db="EMBL/GenBank/DDBJ databases">
        <title>Draft Genome Sequence of a Mulberry Tree, Morus notabilis C.K. Schneid.</title>
        <authorList>
            <person name="He N."/>
            <person name="Zhao S."/>
        </authorList>
    </citation>
    <scope>NUCLEOTIDE SEQUENCE</scope>
</reference>
<feature type="region of interest" description="Disordered" evidence="1">
    <location>
        <begin position="94"/>
        <end position="117"/>
    </location>
</feature>
<evidence type="ECO:0000313" key="3">
    <source>
        <dbReference type="Proteomes" id="UP000030645"/>
    </source>
</evidence>
<dbReference type="STRING" id="981085.W9QL43"/>
<dbReference type="eggNOG" id="ENOG502RCYF">
    <property type="taxonomic scope" value="Eukaryota"/>
</dbReference>
<dbReference type="InterPro" id="IPR039620">
    <property type="entry name" value="BKI1/MAKR1/3/4"/>
</dbReference>
<evidence type="ECO:0000256" key="1">
    <source>
        <dbReference type="SAM" id="MobiDB-lite"/>
    </source>
</evidence>
<dbReference type="Proteomes" id="UP000030645">
    <property type="component" value="Unassembled WGS sequence"/>
</dbReference>
<feature type="compositionally biased region" description="Acidic residues" evidence="1">
    <location>
        <begin position="104"/>
        <end position="117"/>
    </location>
</feature>
<dbReference type="OrthoDB" id="1938320at2759"/>
<sequence length="390" mass="43022">MATTTQASHQIDDEYIDMEISSSSSSNFFPYSSISSPPNSANTTKEFEFQMSSVPNQDKETSTFPADELFYKGKLLPLHLPPRLQMVQNILQNSNKTSTNSNQDQEEEEEDLDEEEEEETFTIPFNMHRSSFTAPCTNTTNTPLESSNISPSESCRVSCELNPDEVFSQWSTEVRVFIGGQSKKSWSTKLMKPFSIGRKLKASRAYLKSLFNKSSCNVSDNKNNILKPTCNDQFNTNADSKRNPFGKMRENAGKYHQIISTTLVKSIENEIMINSSQHRKSFSGVIQRHISSGANSKSSLLSTSTSTSSSASSSSSSSFSLSSNGGCCDHFNLLKRSSSASSELESSIEGAIAHCKLSSQQFHSARKSTNFQDGVFNSLSNVSDASRIAV</sequence>
<dbReference type="GO" id="GO:0019210">
    <property type="term" value="F:kinase inhibitor activity"/>
    <property type="evidence" value="ECO:0007669"/>
    <property type="project" value="InterPro"/>
</dbReference>
<organism evidence="2 3">
    <name type="scientific">Morus notabilis</name>
    <dbReference type="NCBI Taxonomy" id="981085"/>
    <lineage>
        <taxon>Eukaryota</taxon>
        <taxon>Viridiplantae</taxon>
        <taxon>Streptophyta</taxon>
        <taxon>Embryophyta</taxon>
        <taxon>Tracheophyta</taxon>
        <taxon>Spermatophyta</taxon>
        <taxon>Magnoliopsida</taxon>
        <taxon>eudicotyledons</taxon>
        <taxon>Gunneridae</taxon>
        <taxon>Pentapetalae</taxon>
        <taxon>rosids</taxon>
        <taxon>fabids</taxon>
        <taxon>Rosales</taxon>
        <taxon>Moraceae</taxon>
        <taxon>Moreae</taxon>
        <taxon>Morus</taxon>
    </lineage>
</organism>
<dbReference type="PANTHER" id="PTHR33312:SF21">
    <property type="entry name" value="MEMBRANE-ASSOCIATED KINASE REGULATOR 3-RELATED"/>
    <property type="match status" value="1"/>
</dbReference>
<feature type="region of interest" description="Disordered" evidence="1">
    <location>
        <begin position="295"/>
        <end position="322"/>
    </location>
</feature>
<gene>
    <name evidence="2" type="ORF">L484_005737</name>
</gene>
<proteinExistence type="predicted"/>
<accession>W9QL43</accession>
<dbReference type="AlphaFoldDB" id="W9QL43"/>
<dbReference type="KEGG" id="mnt:21389192"/>
<protein>
    <recommendedName>
        <fullName evidence="4">Membrane-associated kinase regulator 4</fullName>
    </recommendedName>
</protein>